<gene>
    <name evidence="1" type="ORF">GT694_14135</name>
</gene>
<evidence type="ECO:0000313" key="2">
    <source>
        <dbReference type="Proteomes" id="UP000473323"/>
    </source>
</evidence>
<dbReference type="Proteomes" id="UP000473323">
    <property type="component" value="Unassembled WGS sequence"/>
</dbReference>
<dbReference type="RefSeq" id="WP_161209857.1">
    <property type="nucleotide sequence ID" value="NZ_WWVT01000026.1"/>
</dbReference>
<protein>
    <submittedName>
        <fullName evidence="1">Uncharacterized protein</fullName>
    </submittedName>
</protein>
<dbReference type="EMBL" id="WWVT01000026">
    <property type="protein sequence ID" value="MZL63160.1"/>
    <property type="molecule type" value="Genomic_DNA"/>
</dbReference>
<accession>A0A6L8TJ11</accession>
<evidence type="ECO:0000313" key="1">
    <source>
        <dbReference type="EMBL" id="MZL63160.1"/>
    </source>
</evidence>
<name>A0A6L8TJ11_9FIRM</name>
<proteinExistence type="predicted"/>
<dbReference type="AlphaFoldDB" id="A0A6L8TJ11"/>
<organism evidence="1 2">
    <name type="scientific">Blautia massiliensis</name>
    <name type="common">ex Durand et al. 2017</name>
    <dbReference type="NCBI Taxonomy" id="1737424"/>
    <lineage>
        <taxon>Bacteria</taxon>
        <taxon>Bacillati</taxon>
        <taxon>Bacillota</taxon>
        <taxon>Clostridia</taxon>
        <taxon>Lachnospirales</taxon>
        <taxon>Lachnospiraceae</taxon>
        <taxon>Blautia</taxon>
    </lineage>
</organism>
<sequence length="51" mass="6465">MQNYLQYVNETVYDSQTRWYFGHWHRDQEFGEKFRVIYLDLVDMETGKKIW</sequence>
<reference evidence="1 2" key="1">
    <citation type="journal article" date="2019" name="Nat. Med.">
        <title>A library of human gut bacterial isolates paired with longitudinal multiomics data enables mechanistic microbiome research.</title>
        <authorList>
            <person name="Poyet M."/>
            <person name="Groussin M."/>
            <person name="Gibbons S.M."/>
            <person name="Avila-Pacheco J."/>
            <person name="Jiang X."/>
            <person name="Kearney S.M."/>
            <person name="Perrotta A.R."/>
            <person name="Berdy B."/>
            <person name="Zhao S."/>
            <person name="Lieberman T.D."/>
            <person name="Swanson P.K."/>
            <person name="Smith M."/>
            <person name="Roesemann S."/>
            <person name="Alexander J.E."/>
            <person name="Rich S.A."/>
            <person name="Livny J."/>
            <person name="Vlamakis H."/>
            <person name="Clish C."/>
            <person name="Bullock K."/>
            <person name="Deik A."/>
            <person name="Scott J."/>
            <person name="Pierce K.A."/>
            <person name="Xavier R.J."/>
            <person name="Alm E.J."/>
        </authorList>
    </citation>
    <scope>NUCLEOTIDE SEQUENCE [LARGE SCALE GENOMIC DNA]</scope>
    <source>
        <strain evidence="1 2">BIOML-A4</strain>
    </source>
</reference>
<comment type="caution">
    <text evidence="1">The sequence shown here is derived from an EMBL/GenBank/DDBJ whole genome shotgun (WGS) entry which is preliminary data.</text>
</comment>